<sequence length="104" mass="11747">MMMDNGVITNNYEYGDGYMEQEEEWEREGLLDPAWEKQQKKDINKEPATTGALPDHVCRVNVAAAELEMRLSGKVTRLVALTAKRTLESAFRKEVTVTKTIVAS</sequence>
<gene>
    <name evidence="1" type="ORF">CHILSU_LOCUS3416</name>
</gene>
<dbReference type="Proteomes" id="UP001153292">
    <property type="component" value="Chromosome 16"/>
</dbReference>
<evidence type="ECO:0008006" key="3">
    <source>
        <dbReference type="Google" id="ProtNLM"/>
    </source>
</evidence>
<dbReference type="EMBL" id="OU963909">
    <property type="protein sequence ID" value="CAH0400228.1"/>
    <property type="molecule type" value="Genomic_DNA"/>
</dbReference>
<protein>
    <recommendedName>
        <fullName evidence="3">Alpha-actinin-2</fullName>
    </recommendedName>
</protein>
<reference evidence="1" key="1">
    <citation type="submission" date="2021-12" db="EMBL/GenBank/DDBJ databases">
        <authorList>
            <person name="King R."/>
        </authorList>
    </citation>
    <scope>NUCLEOTIDE SEQUENCE</scope>
</reference>
<keyword evidence="2" id="KW-1185">Reference proteome</keyword>
<evidence type="ECO:0000313" key="2">
    <source>
        <dbReference type="Proteomes" id="UP001153292"/>
    </source>
</evidence>
<organism evidence="1 2">
    <name type="scientific">Chilo suppressalis</name>
    <name type="common">Asiatic rice borer moth</name>
    <dbReference type="NCBI Taxonomy" id="168631"/>
    <lineage>
        <taxon>Eukaryota</taxon>
        <taxon>Metazoa</taxon>
        <taxon>Ecdysozoa</taxon>
        <taxon>Arthropoda</taxon>
        <taxon>Hexapoda</taxon>
        <taxon>Insecta</taxon>
        <taxon>Pterygota</taxon>
        <taxon>Neoptera</taxon>
        <taxon>Endopterygota</taxon>
        <taxon>Lepidoptera</taxon>
        <taxon>Glossata</taxon>
        <taxon>Ditrysia</taxon>
        <taxon>Pyraloidea</taxon>
        <taxon>Crambidae</taxon>
        <taxon>Crambinae</taxon>
        <taxon>Chilo</taxon>
    </lineage>
</organism>
<proteinExistence type="predicted"/>
<name>A0ABN8B3W4_CHISP</name>
<accession>A0ABN8B3W4</accession>
<evidence type="ECO:0000313" key="1">
    <source>
        <dbReference type="EMBL" id="CAH0400228.1"/>
    </source>
</evidence>